<reference evidence="3" key="1">
    <citation type="submission" date="2023-07" db="EMBL/GenBank/DDBJ databases">
        <title>The carbon used by Thiothrix.</title>
        <authorList>
            <person name="Chen L."/>
        </authorList>
    </citation>
    <scope>NUCLEOTIDE SEQUENCE [LARGE SCALE GENOMIC DNA]</scope>
</reference>
<keyword evidence="1" id="KW-1133">Transmembrane helix</keyword>
<dbReference type="Proteomes" id="UP001308005">
    <property type="component" value="Unassembled WGS sequence"/>
</dbReference>
<feature type="transmembrane region" description="Helical" evidence="1">
    <location>
        <begin position="20"/>
        <end position="40"/>
    </location>
</feature>
<feature type="transmembrane region" description="Helical" evidence="1">
    <location>
        <begin position="80"/>
        <end position="109"/>
    </location>
</feature>
<keyword evidence="1" id="KW-0812">Transmembrane</keyword>
<evidence type="ECO:0000256" key="1">
    <source>
        <dbReference type="SAM" id="Phobius"/>
    </source>
</evidence>
<sequence>MGSLMQEVDVIANVAHVIQLAVAPVFLLTGVGSLLSVLVNRLARVVDRFRVLDVQLPTALELATTFIHKEMSVLSQRARLIHWAIGLSTGCALLVCVVIGTLFLSAMIGVDLSNVISILFILAMFALVSALLCFLYEIQLATSSIDVTPR</sequence>
<evidence type="ECO:0000313" key="3">
    <source>
        <dbReference type="Proteomes" id="UP001308005"/>
    </source>
</evidence>
<protein>
    <submittedName>
        <fullName evidence="2">DUF2721 domain-containing protein</fullName>
    </submittedName>
</protein>
<organism evidence="2 3">
    <name type="scientific">Candidatus Thiothrix phosphatis</name>
    <dbReference type="NCBI Taxonomy" id="3112415"/>
    <lineage>
        <taxon>Bacteria</taxon>
        <taxon>Pseudomonadati</taxon>
        <taxon>Pseudomonadota</taxon>
        <taxon>Gammaproteobacteria</taxon>
        <taxon>Thiotrichales</taxon>
        <taxon>Thiotrichaceae</taxon>
        <taxon>Thiothrix</taxon>
    </lineage>
</organism>
<feature type="transmembrane region" description="Helical" evidence="1">
    <location>
        <begin position="115"/>
        <end position="136"/>
    </location>
</feature>
<dbReference type="EMBL" id="JAYMYJ010000142">
    <property type="protein sequence ID" value="MEB4592777.1"/>
    <property type="molecule type" value="Genomic_DNA"/>
</dbReference>
<gene>
    <name evidence="2" type="ORF">VSS37_17480</name>
</gene>
<comment type="caution">
    <text evidence="2">The sequence shown here is derived from an EMBL/GenBank/DDBJ whole genome shotgun (WGS) entry which is preliminary data.</text>
</comment>
<dbReference type="Pfam" id="PF11026">
    <property type="entry name" value="DUF2721"/>
    <property type="match status" value="1"/>
</dbReference>
<proteinExistence type="predicted"/>
<name>A0ABU6D349_9GAMM</name>
<accession>A0ABU6D349</accession>
<keyword evidence="1" id="KW-0472">Membrane</keyword>
<evidence type="ECO:0000313" key="2">
    <source>
        <dbReference type="EMBL" id="MEB4592777.1"/>
    </source>
</evidence>
<dbReference type="RefSeq" id="WP_324697256.1">
    <property type="nucleotide sequence ID" value="NZ_JAYMYJ010000142.1"/>
</dbReference>
<dbReference type="InterPro" id="IPR021279">
    <property type="entry name" value="DUF2721"/>
</dbReference>
<keyword evidence="3" id="KW-1185">Reference proteome</keyword>